<accession>A0AAN4R5Q3</accession>
<dbReference type="AlphaFoldDB" id="A0AAN4R5Q3"/>
<reference evidence="1 2" key="1">
    <citation type="submission" date="2019-07" db="EMBL/GenBank/DDBJ databases">
        <title>Whole genome shotgun sequence of Asaia bogorensis NBRC 16594.</title>
        <authorList>
            <person name="Hosoyama A."/>
            <person name="Uohara A."/>
            <person name="Ohji S."/>
            <person name="Ichikawa N."/>
        </authorList>
    </citation>
    <scope>NUCLEOTIDE SEQUENCE [LARGE SCALE GENOMIC DNA]</scope>
    <source>
        <strain evidence="1 2">NBRC 16594</strain>
    </source>
</reference>
<dbReference type="EMBL" id="BJVS01000010">
    <property type="protein sequence ID" value="GEL54905.1"/>
    <property type="molecule type" value="Genomic_DNA"/>
</dbReference>
<evidence type="ECO:0000313" key="2">
    <source>
        <dbReference type="Proteomes" id="UP000321287"/>
    </source>
</evidence>
<sequence>MPSINNLIRDTSHMSPASTLNAADIALLAGSDFEYHYKELPKFSDAEIRQYIERTRSMAAPIATGFSDEHNAEWFIRSYLALKLILASTLLANTALYARDHNLQAVGPYLSYYLMLNCCRAFNFTLPCVQWKGLKTIEATHSKILNTASDNLKRLSMSEERRCGSILRIAQEQRNLFSYRFPASGLSLFGPSLVDLDTAIDIARLFTDLTQLNLACLEGEILKRTSIAFSISEVDDMWHTLRYETAAQDLIDSDDYHRVGYFHRKYTRPTALIGMAREGLVEDFFGAWSSDNPVGFDPDVRNDLLLDLP</sequence>
<comment type="caution">
    <text evidence="1">The sequence shown here is derived from an EMBL/GenBank/DDBJ whole genome shotgun (WGS) entry which is preliminary data.</text>
</comment>
<name>A0AAN4R5Q3_9PROT</name>
<protein>
    <submittedName>
        <fullName evidence="1">Uncharacterized protein</fullName>
    </submittedName>
</protein>
<keyword evidence="2" id="KW-1185">Reference proteome</keyword>
<evidence type="ECO:0000313" key="1">
    <source>
        <dbReference type="EMBL" id="GEL54905.1"/>
    </source>
</evidence>
<dbReference type="Proteomes" id="UP000321287">
    <property type="component" value="Unassembled WGS sequence"/>
</dbReference>
<dbReference type="RefSeq" id="WP_222593082.1">
    <property type="nucleotide sequence ID" value="NZ_BAPU01000048.1"/>
</dbReference>
<proteinExistence type="predicted"/>
<organism evidence="1 2">
    <name type="scientific">Asaia bogorensis NBRC 16594</name>
    <dbReference type="NCBI Taxonomy" id="1231624"/>
    <lineage>
        <taxon>Bacteria</taxon>
        <taxon>Pseudomonadati</taxon>
        <taxon>Pseudomonadota</taxon>
        <taxon>Alphaproteobacteria</taxon>
        <taxon>Acetobacterales</taxon>
        <taxon>Acetobacteraceae</taxon>
        <taxon>Asaia</taxon>
    </lineage>
</organism>
<gene>
    <name evidence="1" type="ORF">ABO01nite_29120</name>
</gene>